<comment type="caution">
    <text evidence="2">The sequence shown here is derived from an EMBL/GenBank/DDBJ whole genome shotgun (WGS) entry which is preliminary data.</text>
</comment>
<proteinExistence type="predicted"/>
<dbReference type="EMBL" id="JALJOS010000061">
    <property type="protein sequence ID" value="KAK9818532.1"/>
    <property type="molecule type" value="Genomic_DNA"/>
</dbReference>
<evidence type="ECO:0000256" key="1">
    <source>
        <dbReference type="SAM" id="Phobius"/>
    </source>
</evidence>
<keyword evidence="1" id="KW-1133">Transmembrane helix</keyword>
<organism evidence="2 3">
    <name type="scientific">Apatococcus lobatus</name>
    <dbReference type="NCBI Taxonomy" id="904363"/>
    <lineage>
        <taxon>Eukaryota</taxon>
        <taxon>Viridiplantae</taxon>
        <taxon>Chlorophyta</taxon>
        <taxon>core chlorophytes</taxon>
        <taxon>Trebouxiophyceae</taxon>
        <taxon>Chlorellales</taxon>
        <taxon>Chlorellaceae</taxon>
        <taxon>Apatococcus</taxon>
    </lineage>
</organism>
<dbReference type="Proteomes" id="UP001438707">
    <property type="component" value="Unassembled WGS sequence"/>
</dbReference>
<evidence type="ECO:0000313" key="3">
    <source>
        <dbReference type="Proteomes" id="UP001438707"/>
    </source>
</evidence>
<accession>A0AAW1QC96</accession>
<keyword evidence="3" id="KW-1185">Reference proteome</keyword>
<evidence type="ECO:0000313" key="2">
    <source>
        <dbReference type="EMBL" id="KAK9818532.1"/>
    </source>
</evidence>
<dbReference type="AlphaFoldDB" id="A0AAW1QC96"/>
<feature type="transmembrane region" description="Helical" evidence="1">
    <location>
        <begin position="17"/>
        <end position="36"/>
    </location>
</feature>
<keyword evidence="1" id="KW-0812">Transmembrane</keyword>
<feature type="transmembrane region" description="Helical" evidence="1">
    <location>
        <begin position="42"/>
        <end position="67"/>
    </location>
</feature>
<protein>
    <submittedName>
        <fullName evidence="2">Uncharacterized protein</fullName>
    </submittedName>
</protein>
<name>A0AAW1QC96_9CHLO</name>
<gene>
    <name evidence="2" type="ORF">WJX74_010769</name>
</gene>
<keyword evidence="1" id="KW-0472">Membrane</keyword>
<reference evidence="2 3" key="1">
    <citation type="journal article" date="2024" name="Nat. Commun.">
        <title>Phylogenomics reveals the evolutionary origins of lichenization in chlorophyte algae.</title>
        <authorList>
            <person name="Puginier C."/>
            <person name="Libourel C."/>
            <person name="Otte J."/>
            <person name="Skaloud P."/>
            <person name="Haon M."/>
            <person name="Grisel S."/>
            <person name="Petersen M."/>
            <person name="Berrin J.G."/>
            <person name="Delaux P.M."/>
            <person name="Dal Grande F."/>
            <person name="Keller J."/>
        </authorList>
    </citation>
    <scope>NUCLEOTIDE SEQUENCE [LARGE SCALE GENOMIC DNA]</scope>
    <source>
        <strain evidence="2 3">SAG 2145</strain>
    </source>
</reference>
<sequence>MPEVHLRKPLCDGHARIALVNTALTAMGMWVLMIPGTGLLSLFVFLCSFIPIAGCFISTVPIGFVALTEYGFLKAIIKVIPHGKFCSMSIL</sequence>